<dbReference type="OrthoDB" id="5328612at2"/>
<dbReference type="Proteomes" id="UP000244890">
    <property type="component" value="Chromosome"/>
</dbReference>
<dbReference type="KEGG" id="had:CDV25_09225"/>
<feature type="transmembrane region" description="Helical" evidence="1">
    <location>
        <begin position="137"/>
        <end position="157"/>
    </location>
</feature>
<proteinExistence type="predicted"/>
<feature type="transmembrane region" description="Helical" evidence="1">
    <location>
        <begin position="61"/>
        <end position="94"/>
    </location>
</feature>
<keyword evidence="1" id="KW-0472">Membrane</keyword>
<sequence>MQTFPSMRRSSTHKTYLKISFWIFLVIYVSITDIIYYLPPLFGIIYVLAQEHYENEEFNIFYFLVPFCIFFEASKGFPFLSIVLFMAFSFKIILPRFRKLFGYHKAFIPLFIFYAYFGYFGFLYLFRSFYEVPSFSWLLLSYAICESILVWLFLWIIE</sequence>
<keyword evidence="1" id="KW-0812">Transmembrane</keyword>
<dbReference type="RefSeq" id="WP_108911691.1">
    <property type="nucleotide sequence ID" value="NZ_CP021886.1"/>
</dbReference>
<organism evidence="2 3">
    <name type="scientific">Helicobacter apodemus</name>
    <dbReference type="NCBI Taxonomy" id="135569"/>
    <lineage>
        <taxon>Bacteria</taxon>
        <taxon>Pseudomonadati</taxon>
        <taxon>Campylobacterota</taxon>
        <taxon>Epsilonproteobacteria</taxon>
        <taxon>Campylobacterales</taxon>
        <taxon>Helicobacteraceae</taxon>
        <taxon>Helicobacter</taxon>
    </lineage>
</organism>
<reference evidence="2 3" key="1">
    <citation type="submission" date="2017-06" db="EMBL/GenBank/DDBJ databases">
        <title>Complete genome of Helicobacter apodemus.</title>
        <authorList>
            <person name="Cho S."/>
        </authorList>
    </citation>
    <scope>NUCLEOTIDE SEQUENCE [LARGE SCALE GENOMIC DNA]</scope>
    <source>
        <strain evidence="3">SNUVETPUB-15-01</strain>
    </source>
</reference>
<evidence type="ECO:0000313" key="3">
    <source>
        <dbReference type="Proteomes" id="UP000244890"/>
    </source>
</evidence>
<evidence type="ECO:0000256" key="1">
    <source>
        <dbReference type="SAM" id="Phobius"/>
    </source>
</evidence>
<feature type="transmembrane region" description="Helical" evidence="1">
    <location>
        <begin position="106"/>
        <end position="125"/>
    </location>
</feature>
<evidence type="ECO:0000313" key="2">
    <source>
        <dbReference type="EMBL" id="AWI34922.1"/>
    </source>
</evidence>
<gene>
    <name evidence="2" type="ORF">CDV25_09225</name>
</gene>
<accession>A0A2U8FF97</accession>
<name>A0A2U8FF97_9HELI</name>
<protein>
    <submittedName>
        <fullName evidence="2">Uncharacterized protein</fullName>
    </submittedName>
</protein>
<dbReference type="EMBL" id="CP021886">
    <property type="protein sequence ID" value="AWI34922.1"/>
    <property type="molecule type" value="Genomic_DNA"/>
</dbReference>
<dbReference type="AlphaFoldDB" id="A0A2U8FF97"/>
<keyword evidence="1" id="KW-1133">Transmembrane helix</keyword>
<feature type="transmembrane region" description="Helical" evidence="1">
    <location>
        <begin position="21"/>
        <end position="49"/>
    </location>
</feature>